<dbReference type="Pfam" id="PF14244">
    <property type="entry name" value="Retrotran_gag_3"/>
    <property type="match status" value="1"/>
</dbReference>
<dbReference type="OrthoDB" id="1408296at2759"/>
<feature type="domain" description="Retrotransposon Copia-like N-terminal" evidence="2">
    <location>
        <begin position="16"/>
        <end position="57"/>
    </location>
</feature>
<keyword evidence="4" id="KW-1185">Reference proteome</keyword>
<dbReference type="PANTHER" id="PTHR37610">
    <property type="entry name" value="CCHC-TYPE DOMAIN-CONTAINING PROTEIN"/>
    <property type="match status" value="1"/>
</dbReference>
<dbReference type="OMA" id="DAGHATF"/>
<proteinExistence type="predicted"/>
<dbReference type="Proteomes" id="UP000000226">
    <property type="component" value="Chromosome 8"/>
</dbReference>
<organism evidence="3 4">
    <name type="scientific">Phaseolus vulgaris</name>
    <name type="common">Kidney bean</name>
    <name type="synonym">French bean</name>
    <dbReference type="NCBI Taxonomy" id="3885"/>
    <lineage>
        <taxon>Eukaryota</taxon>
        <taxon>Viridiplantae</taxon>
        <taxon>Streptophyta</taxon>
        <taxon>Embryophyta</taxon>
        <taxon>Tracheophyta</taxon>
        <taxon>Spermatophyta</taxon>
        <taxon>Magnoliopsida</taxon>
        <taxon>eudicotyledons</taxon>
        <taxon>Gunneridae</taxon>
        <taxon>Pentapetalae</taxon>
        <taxon>rosids</taxon>
        <taxon>fabids</taxon>
        <taxon>Fabales</taxon>
        <taxon>Fabaceae</taxon>
        <taxon>Papilionoideae</taxon>
        <taxon>50 kb inversion clade</taxon>
        <taxon>NPAAA clade</taxon>
        <taxon>indigoferoid/millettioid clade</taxon>
        <taxon>Phaseoleae</taxon>
        <taxon>Phaseolus</taxon>
    </lineage>
</organism>
<evidence type="ECO:0000313" key="3">
    <source>
        <dbReference type="EMBL" id="ESW13975.1"/>
    </source>
</evidence>
<evidence type="ECO:0000259" key="2">
    <source>
        <dbReference type="Pfam" id="PF14244"/>
    </source>
</evidence>
<feature type="compositionally biased region" description="Polar residues" evidence="1">
    <location>
        <begin position="235"/>
        <end position="245"/>
    </location>
</feature>
<dbReference type="AlphaFoldDB" id="V7B8R2"/>
<dbReference type="Gramene" id="ESW13975">
    <property type="protein sequence ID" value="ESW13975"/>
    <property type="gene ID" value="PHAVU_008G242300g"/>
</dbReference>
<name>V7B8R2_PHAVU</name>
<evidence type="ECO:0000313" key="4">
    <source>
        <dbReference type="Proteomes" id="UP000000226"/>
    </source>
</evidence>
<dbReference type="PANTHER" id="PTHR37610:SF55">
    <property type="entry name" value="RETROTRANSPOSON COPIA-LIKE N-TERMINAL DOMAIN-CONTAINING PROTEIN"/>
    <property type="match status" value="1"/>
</dbReference>
<feature type="region of interest" description="Disordered" evidence="1">
    <location>
        <begin position="313"/>
        <end position="336"/>
    </location>
</feature>
<dbReference type="EMBL" id="CM002295">
    <property type="protein sequence ID" value="ESW13975.1"/>
    <property type="molecule type" value="Genomic_DNA"/>
</dbReference>
<dbReference type="InterPro" id="IPR029472">
    <property type="entry name" value="Copia-like_N"/>
</dbReference>
<gene>
    <name evidence="3" type="ORF">PHAVU_008G242300g</name>
</gene>
<evidence type="ECO:0000256" key="1">
    <source>
        <dbReference type="SAM" id="MobiDB-lite"/>
    </source>
</evidence>
<sequence>MASQNPPNEINFFYRDSPSRAMVSPLLQGEKDYHTWARKMKQTLLSKNMWGVIDGTLCPSFQEDPVNGLWQRCNKKVLGWILYSTIEPIRQTIMSFGSASEVWKNLHDRFSQSDITKIFHLQEQIFQAKQGSLSLQQYFIMFMMLWEDMESLRPAIMKCQCLTPCTCDAIRTSKIYRDQDCVFLFLMGLNERFAHLIHRILNLNPLPPIHEVVLFLSQNQQSATDGVSSVSESFVSNADQSNRSATGRGNGGRGNNHCTHCHKSNLHHLHNASSVNTDRGPMFQTTVPVTVVGFTQEQFQALMNLLHQASERSRPPSLCDFHSSSSSYHTAAEPSL</sequence>
<dbReference type="eggNOG" id="KOG0017">
    <property type="taxonomic scope" value="Eukaryota"/>
</dbReference>
<reference evidence="4" key="1">
    <citation type="journal article" date="2014" name="Nat. Genet.">
        <title>A reference genome for common bean and genome-wide analysis of dual domestications.</title>
        <authorList>
            <person name="Schmutz J."/>
            <person name="McClean P.E."/>
            <person name="Mamidi S."/>
            <person name="Wu G.A."/>
            <person name="Cannon S.B."/>
            <person name="Grimwood J."/>
            <person name="Jenkins J."/>
            <person name="Shu S."/>
            <person name="Song Q."/>
            <person name="Chavarro C."/>
            <person name="Torres-Torres M."/>
            <person name="Geffroy V."/>
            <person name="Moghaddam S.M."/>
            <person name="Gao D."/>
            <person name="Abernathy B."/>
            <person name="Barry K."/>
            <person name="Blair M."/>
            <person name="Brick M.A."/>
            <person name="Chovatia M."/>
            <person name="Gepts P."/>
            <person name="Goodstein D.M."/>
            <person name="Gonzales M."/>
            <person name="Hellsten U."/>
            <person name="Hyten D.L."/>
            <person name="Jia G."/>
            <person name="Kelly J.D."/>
            <person name="Kudrna D."/>
            <person name="Lee R."/>
            <person name="Richard M.M."/>
            <person name="Miklas P.N."/>
            <person name="Osorno J.M."/>
            <person name="Rodrigues J."/>
            <person name="Thareau V."/>
            <person name="Urrea C.A."/>
            <person name="Wang M."/>
            <person name="Yu Y."/>
            <person name="Zhang M."/>
            <person name="Wing R.A."/>
            <person name="Cregan P.B."/>
            <person name="Rokhsar D.S."/>
            <person name="Jackson S.A."/>
        </authorList>
    </citation>
    <scope>NUCLEOTIDE SEQUENCE [LARGE SCALE GENOMIC DNA]</scope>
    <source>
        <strain evidence="4">cv. G19833</strain>
    </source>
</reference>
<protein>
    <recommendedName>
        <fullName evidence="2">Retrotransposon Copia-like N-terminal domain-containing protein</fullName>
    </recommendedName>
</protein>
<accession>V7B8R2</accession>
<feature type="region of interest" description="Disordered" evidence="1">
    <location>
        <begin position="235"/>
        <end position="257"/>
    </location>
</feature>